<dbReference type="Proteomes" id="UP000264589">
    <property type="component" value="Unassembled WGS sequence"/>
</dbReference>
<reference evidence="2 3" key="1">
    <citation type="submission" date="2018-08" db="EMBL/GenBank/DDBJ databases">
        <title>Parvularcula sp. SM1705, isolated from surface water of the South Sea China.</title>
        <authorList>
            <person name="Sun L."/>
        </authorList>
    </citation>
    <scope>NUCLEOTIDE SEQUENCE [LARGE SCALE GENOMIC DNA]</scope>
    <source>
        <strain evidence="2 3">SM1705</strain>
    </source>
</reference>
<protein>
    <recommendedName>
        <fullName evidence="1">PD-(D/E)XK endonuclease-like domain-containing protein</fullName>
    </recommendedName>
</protein>
<evidence type="ECO:0000313" key="3">
    <source>
        <dbReference type="Proteomes" id="UP000264589"/>
    </source>
</evidence>
<name>A0A371RIE1_9PROT</name>
<dbReference type="InterPro" id="IPR011604">
    <property type="entry name" value="PDDEXK-like_dom_sf"/>
</dbReference>
<dbReference type="InParanoid" id="A0A371RIE1"/>
<dbReference type="InterPro" id="IPR027417">
    <property type="entry name" value="P-loop_NTPase"/>
</dbReference>
<gene>
    <name evidence="2" type="ORF">DX908_08125</name>
</gene>
<dbReference type="SUPFAM" id="SSF52540">
    <property type="entry name" value="P-loop containing nucleoside triphosphate hydrolases"/>
    <property type="match status" value="1"/>
</dbReference>
<proteinExistence type="predicted"/>
<accession>A0A371RIE1</accession>
<comment type="caution">
    <text evidence="2">The sequence shown here is derived from an EMBL/GenBank/DDBJ whole genome shotgun (WGS) entry which is preliminary data.</text>
</comment>
<dbReference type="EMBL" id="QUQO01000001">
    <property type="protein sequence ID" value="RFB05224.1"/>
    <property type="molecule type" value="Genomic_DNA"/>
</dbReference>
<evidence type="ECO:0000313" key="2">
    <source>
        <dbReference type="EMBL" id="RFB05224.1"/>
    </source>
</evidence>
<dbReference type="Pfam" id="PF12705">
    <property type="entry name" value="PDDEXK_1"/>
    <property type="match status" value="1"/>
</dbReference>
<keyword evidence="3" id="KW-1185">Reference proteome</keyword>
<dbReference type="InterPro" id="IPR038726">
    <property type="entry name" value="PDDEXK_AddAB-type"/>
</dbReference>
<sequence length="1032" mass="113310">MDACRGSGGLSRGNRTSRGGGVKAPAFLSAHLARSPAVATIPAGADFLRELIAPIVEAYKDDPIGLSRLTLFLPNRRAIRTAAQLFGDLGEGEVTLLPRLRALGDLDEEDLIISGQPPAAALELKPSADPVTRRLQLAHLVRAKEIAQDRGADWPSAIRTGELLGRFLDGLHRDDVHYSQLETFSSGDLEGDVAKHWAEQLDFLSILGSAWPQILEAQGWMEGAERRTAILNELGEVLLYAPQDPVIVAGSLGTVKATSRFMARVAMSEAGVVILPGFEPEMDAEAWEAIEAPHPQAIFRDWLKNDLDDLPRSEVLPWAEGEDSLQPRRAFLSLALRPANATDSWYDGFAALQDAGELRAACEGLRLLAAESPDEEAALISLLLREALDVPYRTAMLMTPDRDLARRVCAKLRAWSIDVDDTGGTPLGGTFRGTFMRAVAAWLGDSSSGAALMQILNHELCQWGQDLDTARQAARRIDLELRGVKYPCWADLISGLSPVLGEKLPAALPLLDLLSGHLDQFVGAGSLAEQISVMTDLAERLSATDTEEGVTRLWRYEDGELLSGTIDGLLTSPVLPQDPAGTNYADLFEALLGSAVVRRVGVGHPRLFVYGLVEARLQTADLTILAGLNEGVWPDAAPEDPFLSRQMRVSLGLAAPEQSIGRAAHDFEQHAARPDVVLSRSMRQGRSPASASRWWVRIESFLRAGGLQKDVDITDSLRALRAIREAPPASEIAHAPPPEPVPPKSAMPPELSVTAIGRLMRDPYAIYARQVLKLKHLQPLDMPVGYAERGNVYHDLFQALGEEPGVWEARGEDLLVEVFRKYRIPMDYLVFWRRDTARALANWQVLQESLASELSESWFEKTGLWTLNLPSGEMRLNGRADRIDRRQDGLLSIIDYKTGVPPTMRQDLAFDPQLSILALMARAGAFEKFEASGTHRIAYLPILKELDAPIFGDLKADGRDYKGELWGQDLADHIEEVDRRLRELLEAMLSGERPFRSQIYPKKAADTGDYDLLARRGEWAVRGDDGGAENGD</sequence>
<dbReference type="Gene3D" id="3.90.320.10">
    <property type="match status" value="1"/>
</dbReference>
<organism evidence="2 3">
    <name type="scientific">Parvularcula marina</name>
    <dbReference type="NCBI Taxonomy" id="2292771"/>
    <lineage>
        <taxon>Bacteria</taxon>
        <taxon>Pseudomonadati</taxon>
        <taxon>Pseudomonadota</taxon>
        <taxon>Alphaproteobacteria</taxon>
        <taxon>Parvularculales</taxon>
        <taxon>Parvularculaceae</taxon>
        <taxon>Parvularcula</taxon>
    </lineage>
</organism>
<feature type="domain" description="PD-(D/E)XK endonuclease-like" evidence="1">
    <location>
        <begin position="751"/>
        <end position="996"/>
    </location>
</feature>
<dbReference type="AlphaFoldDB" id="A0A371RIE1"/>
<evidence type="ECO:0000259" key="1">
    <source>
        <dbReference type="Pfam" id="PF12705"/>
    </source>
</evidence>